<dbReference type="CDD" id="cd00688">
    <property type="entry name" value="ISOPREN_C2_like"/>
    <property type="match status" value="1"/>
</dbReference>
<keyword evidence="2" id="KW-0732">Signal</keyword>
<accession>A0ABR8XHX2</accession>
<feature type="domain" description="SLH" evidence="3">
    <location>
        <begin position="456"/>
        <end position="513"/>
    </location>
</feature>
<feature type="chain" id="PRO_5046619481" evidence="2">
    <location>
        <begin position="25"/>
        <end position="513"/>
    </location>
</feature>
<evidence type="ECO:0000256" key="1">
    <source>
        <dbReference type="ARBA" id="ARBA00022737"/>
    </source>
</evidence>
<keyword evidence="1" id="KW-0677">Repeat</keyword>
<dbReference type="Pfam" id="PF00432">
    <property type="entry name" value="Prenyltrans"/>
    <property type="match status" value="1"/>
</dbReference>
<dbReference type="RefSeq" id="WP_191702192.1">
    <property type="nucleotide sequence ID" value="NZ_JACSPW010000001.1"/>
</dbReference>
<evidence type="ECO:0000259" key="3">
    <source>
        <dbReference type="PROSITE" id="PS51272"/>
    </source>
</evidence>
<sequence length="513" mass="57083">MKQKLTMFIMLLLAVLLIVTPVSAQSISTIDAYKTTGDYIVKQAPSPKFGDEWFIIALARGEYNVPKNYYETYYENVLKHIQSMKGELHNRKYTEYSRLIIALTSIGKDPTNVGGYNLVEKLGDFDKVIWQGPNGAYFALIALDTWNFELPKSATTTREKLVDHILSKQLADGGWDLSGMKADPDMTAMAVQALSTYKDRPNVEKSINRALDTLQKIQDVNGGYKSWGTSNSESVAQVITALSSIDIDSKEDARFSKAFNSFFTFYNAKDGGFKHVLTETASNGMATEQASYTLAAYNRLLAGKTKLYDMSDTKKNKPSTPVEQEKPIIAPTKLSFKDIQSHWAKGDIEAAVAKGLLKGYEDNTFKPNNHLTRVQAVSILVRSLNLTSTQQAPFTDIDRYSEITKKEIAAAYEAKLLTVNSGEFLPSAPITREELSIMLYRAYTSINGQAYIPSKVVPLNDINKLSNESKNAIALLYDFNIAQGSNGAFQPFNSLTRAHAAKMFINFLKVVDK</sequence>
<evidence type="ECO:0000256" key="2">
    <source>
        <dbReference type="SAM" id="SignalP"/>
    </source>
</evidence>
<feature type="domain" description="SLH" evidence="3">
    <location>
        <begin position="331"/>
        <end position="394"/>
    </location>
</feature>
<name>A0ABR8XHX2_9BACL</name>
<evidence type="ECO:0000313" key="4">
    <source>
        <dbReference type="EMBL" id="MBD8031541.1"/>
    </source>
</evidence>
<keyword evidence="5" id="KW-1185">Reference proteome</keyword>
<protein>
    <submittedName>
        <fullName evidence="4">S-layer homology domain-containing protein</fullName>
    </submittedName>
</protein>
<dbReference type="EMBL" id="JACSPW010000001">
    <property type="protein sequence ID" value="MBD8031541.1"/>
    <property type="molecule type" value="Genomic_DNA"/>
</dbReference>
<dbReference type="Gene3D" id="1.50.10.20">
    <property type="match status" value="1"/>
</dbReference>
<dbReference type="InterPro" id="IPR001330">
    <property type="entry name" value="Prenyltrans"/>
</dbReference>
<reference evidence="4 5" key="1">
    <citation type="submission" date="2020-08" db="EMBL/GenBank/DDBJ databases">
        <title>A Genomic Blueprint of the Chicken Gut Microbiome.</title>
        <authorList>
            <person name="Gilroy R."/>
            <person name="Ravi A."/>
            <person name="Getino M."/>
            <person name="Pursley I."/>
            <person name="Horton D.L."/>
            <person name="Alikhan N.-F."/>
            <person name="Baker D."/>
            <person name="Gharbi K."/>
            <person name="Hall N."/>
            <person name="Watson M."/>
            <person name="Adriaenssens E.M."/>
            <person name="Foster-Nyarko E."/>
            <person name="Jarju S."/>
            <person name="Secka A."/>
            <person name="Antonio M."/>
            <person name="Oren A."/>
            <person name="Chaudhuri R."/>
            <person name="La Ragione R.M."/>
            <person name="Hildebrand F."/>
            <person name="Pallen M.J."/>
        </authorList>
    </citation>
    <scope>NUCLEOTIDE SEQUENCE [LARGE SCALE GENOMIC DNA]</scope>
    <source>
        <strain evidence="4 5">Sa1YVA6</strain>
    </source>
</reference>
<gene>
    <name evidence="4" type="ORF">H9632_00580</name>
</gene>
<dbReference type="Pfam" id="PF00395">
    <property type="entry name" value="SLH"/>
    <property type="match status" value="3"/>
</dbReference>
<dbReference type="PANTHER" id="PTHR43308">
    <property type="entry name" value="OUTER MEMBRANE PROTEIN ALPHA-RELATED"/>
    <property type="match status" value="1"/>
</dbReference>
<dbReference type="PROSITE" id="PS51272">
    <property type="entry name" value="SLH"/>
    <property type="match status" value="2"/>
</dbReference>
<dbReference type="InterPro" id="IPR001119">
    <property type="entry name" value="SLH_dom"/>
</dbReference>
<comment type="caution">
    <text evidence="4">The sequence shown here is derived from an EMBL/GenBank/DDBJ whole genome shotgun (WGS) entry which is preliminary data.</text>
</comment>
<dbReference type="SUPFAM" id="SSF48239">
    <property type="entry name" value="Terpenoid cyclases/Protein prenyltransferases"/>
    <property type="match status" value="1"/>
</dbReference>
<dbReference type="InterPro" id="IPR008930">
    <property type="entry name" value="Terpenoid_cyclase/PrenylTrfase"/>
</dbReference>
<evidence type="ECO:0000313" key="5">
    <source>
        <dbReference type="Proteomes" id="UP000600565"/>
    </source>
</evidence>
<proteinExistence type="predicted"/>
<dbReference type="Proteomes" id="UP000600565">
    <property type="component" value="Unassembled WGS sequence"/>
</dbReference>
<dbReference type="InterPro" id="IPR051465">
    <property type="entry name" value="Cell_Envelope_Struct_Comp"/>
</dbReference>
<organism evidence="4 5">
    <name type="scientific">Solibacillus merdavium</name>
    <dbReference type="NCBI Taxonomy" id="2762218"/>
    <lineage>
        <taxon>Bacteria</taxon>
        <taxon>Bacillati</taxon>
        <taxon>Bacillota</taxon>
        <taxon>Bacilli</taxon>
        <taxon>Bacillales</taxon>
        <taxon>Caryophanaceae</taxon>
        <taxon>Solibacillus</taxon>
    </lineage>
</organism>
<feature type="signal peptide" evidence="2">
    <location>
        <begin position="1"/>
        <end position="24"/>
    </location>
</feature>